<accession>A0A1I0J0V0</accession>
<dbReference type="AlphaFoldDB" id="A0A1I0J0V0"/>
<dbReference type="STRING" id="364199.SAMN04489858_12067"/>
<organism evidence="1 2">
    <name type="scientific">Paracoccus homiensis</name>
    <dbReference type="NCBI Taxonomy" id="364199"/>
    <lineage>
        <taxon>Bacteria</taxon>
        <taxon>Pseudomonadati</taxon>
        <taxon>Pseudomonadota</taxon>
        <taxon>Alphaproteobacteria</taxon>
        <taxon>Rhodobacterales</taxon>
        <taxon>Paracoccaceae</taxon>
        <taxon>Paracoccus</taxon>
    </lineage>
</organism>
<protein>
    <recommendedName>
        <fullName evidence="3">DUF2163 domain-containing protein</fullName>
    </recommendedName>
</protein>
<keyword evidence="2" id="KW-1185">Reference proteome</keyword>
<dbReference type="OrthoDB" id="7770859at2"/>
<gene>
    <name evidence="1" type="ORF">SAMN04489858_12067</name>
</gene>
<proteinExistence type="predicted"/>
<reference evidence="1 2" key="1">
    <citation type="submission" date="2016-10" db="EMBL/GenBank/DDBJ databases">
        <authorList>
            <person name="de Groot N.N."/>
        </authorList>
    </citation>
    <scope>NUCLEOTIDE SEQUENCE [LARGE SCALE GENOMIC DNA]</scope>
    <source>
        <strain evidence="1 2">DSM 17862</strain>
    </source>
</reference>
<evidence type="ECO:0000313" key="1">
    <source>
        <dbReference type="EMBL" id="SEU03364.1"/>
    </source>
</evidence>
<dbReference type="Proteomes" id="UP000199180">
    <property type="component" value="Unassembled WGS sequence"/>
</dbReference>
<name>A0A1I0J0V0_9RHOB</name>
<sequence>MRLLDADFADSLAAARDGGIAPVYFLHVVGRNRDTGAAAPLGVWSGDEDITINVQTPEGGLTSRTYFGGCNLAMDGLPYVADLTDESVTLSMSQIADPVQQMIRGYDARLAYAEIHATTWDGGRFSSTPSLEWIGIVDDAMIDTPSVGGDGSVSLTIRSEIMTQLTQINPAKSSHQHQKRRNAVDKFSEYSGIVKDWNPDWYKE</sequence>
<dbReference type="RefSeq" id="WP_090737730.1">
    <property type="nucleotide sequence ID" value="NZ_FOHO01000020.1"/>
</dbReference>
<evidence type="ECO:0000313" key="2">
    <source>
        <dbReference type="Proteomes" id="UP000199180"/>
    </source>
</evidence>
<evidence type="ECO:0008006" key="3">
    <source>
        <dbReference type="Google" id="ProtNLM"/>
    </source>
</evidence>
<dbReference type="EMBL" id="FOHO01000020">
    <property type="protein sequence ID" value="SEU03364.1"/>
    <property type="molecule type" value="Genomic_DNA"/>
</dbReference>